<accession>A0ABX0VS30</accession>
<dbReference type="CDD" id="cd00212">
    <property type="entry name" value="PTS_IIB_glc"/>
    <property type="match status" value="1"/>
</dbReference>
<comment type="caution">
    <text evidence="15">The sequence shown here is derived from an EMBL/GenBank/DDBJ whole genome shotgun (WGS) entry which is preliminary data.</text>
</comment>
<feature type="transmembrane region" description="Helical" evidence="12">
    <location>
        <begin position="338"/>
        <end position="357"/>
    </location>
</feature>
<dbReference type="InterPro" id="IPR036878">
    <property type="entry name" value="Glu_permease_IIB"/>
</dbReference>
<dbReference type="EMBL" id="SOYS01000015">
    <property type="protein sequence ID" value="NIY49902.1"/>
    <property type="molecule type" value="Genomic_DNA"/>
</dbReference>
<evidence type="ECO:0000256" key="1">
    <source>
        <dbReference type="ARBA" id="ARBA00004651"/>
    </source>
</evidence>
<evidence type="ECO:0000256" key="2">
    <source>
        <dbReference type="ARBA" id="ARBA00022448"/>
    </source>
</evidence>
<dbReference type="InterPro" id="IPR050429">
    <property type="entry name" value="PTS_Glucose_EIICBA"/>
</dbReference>
<keyword evidence="2" id="KW-0813">Transport</keyword>
<keyword evidence="5" id="KW-0808">Transferase</keyword>
<evidence type="ECO:0000313" key="15">
    <source>
        <dbReference type="EMBL" id="NIY49902.1"/>
    </source>
</evidence>
<feature type="transmembrane region" description="Helical" evidence="12">
    <location>
        <begin position="391"/>
        <end position="409"/>
    </location>
</feature>
<evidence type="ECO:0000259" key="14">
    <source>
        <dbReference type="PROSITE" id="PS51103"/>
    </source>
</evidence>
<dbReference type="PANTHER" id="PTHR30009:SF24">
    <property type="entry name" value="PTS SYSTEM, IIBC COMPONENT"/>
    <property type="match status" value="1"/>
</dbReference>
<dbReference type="PROSITE" id="PS01035">
    <property type="entry name" value="PTS_EIIB_TYPE_1_CYS"/>
    <property type="match status" value="1"/>
</dbReference>
<gene>
    <name evidence="15" type="ORF">E2L00_20940</name>
</gene>
<sequence>MKVENIKDGIQLFGRSLLLPIAVLAPVGMIMGICSALTQSYIISKAPFLGYEGVQLTIQSLKDITAVLFNNIPLMFAMGVAYGVAKYEKGIAVFSSVLAYLTLAIVMNVWLKLDGSLAKTHLSEVGQGLVLGIQTVQLEAMGGIISGLVAAKVTDKFYKLELPLAFAFFSGKKSVPIITFLWMIPIGLVIPFVWNAITDFLTSISFVVMNEKFGVGVYWFLNRALIPFGLHHVLDSLVRFTEAGGTYIIDGQKYTGILNATNKILFDLGPQDPNWSLMPKLSSYLAPAEMLNAMFRIPAIGLAMYHAAYKVNRPAVKGILLTVVLTAFLGNVTEPMEFSFLFIAPGLFLVYTILCGLMTLPLAFLHVSMGYIRGTIFDFGIFGLLYDNTNWIQLVLLGAVNFVVFYIVFRFSIVKFNIKTVGREEEVRHNTLLKDKRYADIAALVIEGLGGKDNIKNADNCITRLRIDLYNQQLVDHERLKDSGCSGVFLPKNNHIHIVFGPHVEFVKNAIVDGMTGK</sequence>
<keyword evidence="4" id="KW-0762">Sugar transport</keyword>
<evidence type="ECO:0000256" key="11">
    <source>
        <dbReference type="PROSITE-ProRule" id="PRU00421"/>
    </source>
</evidence>
<dbReference type="InterPro" id="IPR013013">
    <property type="entry name" value="PTS_EIIC_1"/>
</dbReference>
<evidence type="ECO:0000256" key="12">
    <source>
        <dbReference type="SAM" id="Phobius"/>
    </source>
</evidence>
<dbReference type="RefSeq" id="WP_167614896.1">
    <property type="nucleotide sequence ID" value="NZ_SOYS01000015.1"/>
</dbReference>
<dbReference type="InterPro" id="IPR001996">
    <property type="entry name" value="PTS_IIB_1"/>
</dbReference>
<evidence type="ECO:0000256" key="7">
    <source>
        <dbReference type="ARBA" id="ARBA00022692"/>
    </source>
</evidence>
<feature type="transmembrane region" description="Helical" evidence="12">
    <location>
        <begin position="364"/>
        <end position="385"/>
    </location>
</feature>
<name>A0ABX0VS30_9ENTR</name>
<proteinExistence type="predicted"/>
<dbReference type="InterPro" id="IPR018113">
    <property type="entry name" value="PTrfase_EIIB_Cys"/>
</dbReference>
<dbReference type="PROSITE" id="PS51103">
    <property type="entry name" value="PTS_EIIC_TYPE_1"/>
    <property type="match status" value="1"/>
</dbReference>
<keyword evidence="7 12" id="KW-0812">Transmembrane</keyword>
<organism evidence="15 16">
    <name type="scientific">Cedecea colo</name>
    <dbReference type="NCBI Taxonomy" id="2552946"/>
    <lineage>
        <taxon>Bacteria</taxon>
        <taxon>Pseudomonadati</taxon>
        <taxon>Pseudomonadota</taxon>
        <taxon>Gammaproteobacteria</taxon>
        <taxon>Enterobacterales</taxon>
        <taxon>Enterobacteriaceae</taxon>
        <taxon>Cedecea</taxon>
    </lineage>
</organism>
<evidence type="ECO:0000256" key="6">
    <source>
        <dbReference type="ARBA" id="ARBA00022683"/>
    </source>
</evidence>
<evidence type="ECO:0000256" key="4">
    <source>
        <dbReference type="ARBA" id="ARBA00022597"/>
    </source>
</evidence>
<dbReference type="Pfam" id="PF02378">
    <property type="entry name" value="PTS_EIIC"/>
    <property type="match status" value="1"/>
</dbReference>
<feature type="domain" description="PTS EIIC type-1" evidence="14">
    <location>
        <begin position="4"/>
        <end position="425"/>
    </location>
</feature>
<evidence type="ECO:0000256" key="3">
    <source>
        <dbReference type="ARBA" id="ARBA00022475"/>
    </source>
</evidence>
<dbReference type="PROSITE" id="PS51098">
    <property type="entry name" value="PTS_EIIB_TYPE_1"/>
    <property type="match status" value="1"/>
</dbReference>
<evidence type="ECO:0000259" key="13">
    <source>
        <dbReference type="PROSITE" id="PS51098"/>
    </source>
</evidence>
<feature type="transmembrane region" description="Helical" evidence="12">
    <location>
        <begin position="21"/>
        <end position="44"/>
    </location>
</feature>
<reference evidence="15 16" key="1">
    <citation type="journal article" date="2020" name="Microorganisms">
        <title>Polyphasic Characterisation of Cedecea colo sp. nov., a New Enteric Bacterium Isolated from the Koala Hindgut.</title>
        <authorList>
            <person name="Boath J.M."/>
            <person name="Dakhal S."/>
            <person name="Van T.T.H."/>
            <person name="Moore R.J."/>
            <person name="Dekiwadia C."/>
            <person name="Macreadie I.G."/>
        </authorList>
    </citation>
    <scope>NUCLEOTIDE SEQUENCE [LARGE SCALE GENOMIC DNA]</scope>
    <source>
        <strain evidence="15 16">ZA</strain>
    </source>
</reference>
<keyword evidence="9 12" id="KW-1133">Transmembrane helix</keyword>
<feature type="domain" description="PTS EIIB type-1" evidence="13">
    <location>
        <begin position="439"/>
        <end position="518"/>
    </location>
</feature>
<dbReference type="Gene3D" id="3.30.1360.60">
    <property type="entry name" value="Glucose permease domain IIB"/>
    <property type="match status" value="1"/>
</dbReference>
<dbReference type="PANTHER" id="PTHR30009">
    <property type="entry name" value="CYTOCHROME C-TYPE SYNTHESIS PROTEIN AND PTS TRANSMEMBRANE COMPONENT"/>
    <property type="match status" value="1"/>
</dbReference>
<feature type="transmembrane region" description="Helical" evidence="12">
    <location>
        <begin position="174"/>
        <end position="194"/>
    </location>
</feature>
<protein>
    <submittedName>
        <fullName evidence="15">PTS trehalose transporter subunit IIC</fullName>
    </submittedName>
</protein>
<dbReference type="Pfam" id="PF00367">
    <property type="entry name" value="PTS_EIIB"/>
    <property type="match status" value="1"/>
</dbReference>
<keyword evidence="3" id="KW-1003">Cell membrane</keyword>
<feature type="transmembrane region" description="Helical" evidence="12">
    <location>
        <begin position="91"/>
        <end position="111"/>
    </location>
</feature>
<dbReference type="Proteomes" id="UP000697927">
    <property type="component" value="Unassembled WGS sequence"/>
</dbReference>
<keyword evidence="8" id="KW-0418">Kinase</keyword>
<feature type="active site" description="Phosphocysteine intermediate; for EIIB activity" evidence="11">
    <location>
        <position position="461"/>
    </location>
</feature>
<evidence type="ECO:0000256" key="5">
    <source>
        <dbReference type="ARBA" id="ARBA00022679"/>
    </source>
</evidence>
<comment type="subcellular location">
    <subcellularLocation>
        <location evidence="1">Cell membrane</location>
        <topology evidence="1">Multi-pass membrane protein</topology>
    </subcellularLocation>
</comment>
<evidence type="ECO:0000256" key="8">
    <source>
        <dbReference type="ARBA" id="ARBA00022777"/>
    </source>
</evidence>
<dbReference type="InterPro" id="IPR003352">
    <property type="entry name" value="PTS_EIIC"/>
</dbReference>
<evidence type="ECO:0000313" key="16">
    <source>
        <dbReference type="Proteomes" id="UP000697927"/>
    </source>
</evidence>
<keyword evidence="6" id="KW-0598">Phosphotransferase system</keyword>
<dbReference type="SUPFAM" id="SSF55604">
    <property type="entry name" value="Glucose permease domain IIB"/>
    <property type="match status" value="1"/>
</dbReference>
<feature type="transmembrane region" description="Helical" evidence="12">
    <location>
        <begin position="314"/>
        <end position="332"/>
    </location>
</feature>
<evidence type="ECO:0000256" key="10">
    <source>
        <dbReference type="ARBA" id="ARBA00023136"/>
    </source>
</evidence>
<feature type="transmembrane region" description="Helical" evidence="12">
    <location>
        <begin position="64"/>
        <end position="84"/>
    </location>
</feature>
<dbReference type="NCBIfam" id="TIGR00826">
    <property type="entry name" value="EIIB_glc"/>
    <property type="match status" value="1"/>
</dbReference>
<evidence type="ECO:0000256" key="9">
    <source>
        <dbReference type="ARBA" id="ARBA00022989"/>
    </source>
</evidence>
<keyword evidence="10 12" id="KW-0472">Membrane</keyword>
<keyword evidence="16" id="KW-1185">Reference proteome</keyword>